<keyword evidence="2" id="KW-0808">Transferase</keyword>
<reference evidence="2 3" key="1">
    <citation type="submission" date="2020-10" db="EMBL/GenBank/DDBJ databases">
        <title>Identification of Nocardia species via Next-generation sequencing and recognition of intraspecies genetic diversity.</title>
        <authorList>
            <person name="Li P."/>
            <person name="Li P."/>
            <person name="Lu B."/>
        </authorList>
    </citation>
    <scope>NUCLEOTIDE SEQUENCE [LARGE SCALE GENOMIC DNA]</scope>
    <source>
        <strain evidence="2 3">BJ06-0157</strain>
    </source>
</reference>
<evidence type="ECO:0000313" key="2">
    <source>
        <dbReference type="EMBL" id="MBF6297261.1"/>
    </source>
</evidence>
<dbReference type="Proteomes" id="UP000702209">
    <property type="component" value="Unassembled WGS sequence"/>
</dbReference>
<name>A0ABS0CL00_9NOCA</name>
<protein>
    <submittedName>
        <fullName evidence="2">SAM-dependent methyltransferase</fullName>
    </submittedName>
</protein>
<comment type="caution">
    <text evidence="2">The sequence shown here is derived from an EMBL/GenBank/DDBJ whole genome shotgun (WGS) entry which is preliminary data.</text>
</comment>
<sequence length="78" mass="8765">MATSGELLEVGRATDSHGRSGSGWYRTRQQILDYFAGLEIVEPGNARTRGWWPAGPRTPRALQGPCCRWSFVHRRPPV</sequence>
<evidence type="ECO:0000256" key="1">
    <source>
        <dbReference type="SAM" id="MobiDB-lite"/>
    </source>
</evidence>
<dbReference type="Gene3D" id="3.40.50.150">
    <property type="entry name" value="Vaccinia Virus protein VP39"/>
    <property type="match status" value="1"/>
</dbReference>
<keyword evidence="2" id="KW-0489">Methyltransferase</keyword>
<accession>A0ABS0CL00</accession>
<dbReference type="EMBL" id="JADLQX010000004">
    <property type="protein sequence ID" value="MBF6297261.1"/>
    <property type="molecule type" value="Genomic_DNA"/>
</dbReference>
<organism evidence="2 3">
    <name type="scientific">Nocardia amamiensis</name>
    <dbReference type="NCBI Taxonomy" id="404578"/>
    <lineage>
        <taxon>Bacteria</taxon>
        <taxon>Bacillati</taxon>
        <taxon>Actinomycetota</taxon>
        <taxon>Actinomycetes</taxon>
        <taxon>Mycobacteriales</taxon>
        <taxon>Nocardiaceae</taxon>
        <taxon>Nocardia</taxon>
    </lineage>
</organism>
<dbReference type="InterPro" id="IPR029063">
    <property type="entry name" value="SAM-dependent_MTases_sf"/>
</dbReference>
<feature type="region of interest" description="Disordered" evidence="1">
    <location>
        <begin position="1"/>
        <end position="23"/>
    </location>
</feature>
<keyword evidence="3" id="KW-1185">Reference proteome</keyword>
<gene>
    <name evidence="2" type="ORF">IU459_06845</name>
</gene>
<dbReference type="GO" id="GO:0008168">
    <property type="term" value="F:methyltransferase activity"/>
    <property type="evidence" value="ECO:0007669"/>
    <property type="project" value="UniProtKB-KW"/>
</dbReference>
<proteinExistence type="predicted"/>
<evidence type="ECO:0000313" key="3">
    <source>
        <dbReference type="Proteomes" id="UP000702209"/>
    </source>
</evidence>
<dbReference type="GO" id="GO:0032259">
    <property type="term" value="P:methylation"/>
    <property type="evidence" value="ECO:0007669"/>
    <property type="project" value="UniProtKB-KW"/>
</dbReference>